<keyword evidence="6" id="KW-1185">Reference proteome</keyword>
<comment type="caution">
    <text evidence="5">The sequence shown here is derived from an EMBL/GenBank/DDBJ whole genome shotgun (WGS) entry which is preliminary data.</text>
</comment>
<sequence>MKKVLMASVLAVTSVLPTTMLHAEPKSESPAAWSHQEASKIERDSSNTAPLIEKEEIEQMAPNHWVWDTWPLRNKDGSVAKVNGYKVIFALTAPDDVLPGKRHDIATIRYFYSKNGQDWKMGGEAFDPEQAYGSRQWAGSAMVEDGKIHLFYTATGRKGEDGITYEQRLALANGEMSVSKDGISFSDWSHDIILEPQGEYYQTEEQSEGGILYSFRDPWYFEDPKTGEEYITFEGNSAGHASEQTCQPRNIGDEQYQGSTEVSNEASAYNGNVGLAKLDSEDYTEWETLPPVLEADCVNQQLERPHFVMKGNQYYLFVDSHKFTFSPGIEGPDGLYGFTADSLYGNYEPLNESGLVVANPEDNPFQAYSWIVLPNGNVISFVNYIDLGDVSLKEVGAQPVDFQYEHFGGTLAPTLKLSIHKDETRIVNELQYGKVN</sequence>
<protein>
    <submittedName>
        <fullName evidence="5">Glycoside hydrolase 68 family protein</fullName>
    </submittedName>
</protein>
<name>A0ABQ1Q790_9BACI</name>
<keyword evidence="5" id="KW-0378">Hydrolase</keyword>
<dbReference type="RefSeq" id="WP_229721222.1">
    <property type="nucleotide sequence ID" value="NZ_BMIN01000010.1"/>
</dbReference>
<evidence type="ECO:0000256" key="2">
    <source>
        <dbReference type="RuleBase" id="RU361220"/>
    </source>
</evidence>
<accession>A0ABQ1Q790</accession>
<keyword evidence="4" id="KW-0732">Signal</keyword>
<reference evidence="6" key="1">
    <citation type="journal article" date="2019" name="Int. J. Syst. Evol. Microbiol.">
        <title>The Global Catalogue of Microorganisms (GCM) 10K type strain sequencing project: providing services to taxonomists for standard genome sequencing and annotation.</title>
        <authorList>
            <consortium name="The Broad Institute Genomics Platform"/>
            <consortium name="The Broad Institute Genome Sequencing Center for Infectious Disease"/>
            <person name="Wu L."/>
            <person name="Ma J."/>
        </authorList>
    </citation>
    <scope>NUCLEOTIDE SEQUENCE [LARGE SCALE GENOMIC DNA]</scope>
    <source>
        <strain evidence="6">CGMCC 1.15353</strain>
    </source>
</reference>
<dbReference type="SUPFAM" id="SSF75005">
    <property type="entry name" value="Arabinanase/levansucrase/invertase"/>
    <property type="match status" value="1"/>
</dbReference>
<dbReference type="Proteomes" id="UP000642571">
    <property type="component" value="Unassembled WGS sequence"/>
</dbReference>
<dbReference type="GO" id="GO:0016787">
    <property type="term" value="F:hydrolase activity"/>
    <property type="evidence" value="ECO:0007669"/>
    <property type="project" value="UniProtKB-KW"/>
</dbReference>
<evidence type="ECO:0000313" key="6">
    <source>
        <dbReference type="Proteomes" id="UP000642571"/>
    </source>
</evidence>
<proteinExistence type="inferred from homology"/>
<dbReference type="InterPro" id="IPR003469">
    <property type="entry name" value="Glyco_hydro_68"/>
</dbReference>
<evidence type="ECO:0000313" key="5">
    <source>
        <dbReference type="EMBL" id="GGD15859.1"/>
    </source>
</evidence>
<feature type="chain" id="PRO_5046186024" evidence="4">
    <location>
        <begin position="24"/>
        <end position="436"/>
    </location>
</feature>
<comment type="similarity">
    <text evidence="1 2">Belongs to the glycosyl hydrolase 68 family.</text>
</comment>
<dbReference type="CDD" id="cd08997">
    <property type="entry name" value="GH68"/>
    <property type="match status" value="1"/>
</dbReference>
<dbReference type="InterPro" id="IPR023296">
    <property type="entry name" value="Glyco_hydro_beta-prop_sf"/>
</dbReference>
<gene>
    <name evidence="5" type="primary">sacB2</name>
    <name evidence="5" type="ORF">GCM10011389_24480</name>
</gene>
<feature type="signal peptide" evidence="4">
    <location>
        <begin position="1"/>
        <end position="23"/>
    </location>
</feature>
<feature type="region of interest" description="Disordered" evidence="3">
    <location>
        <begin position="23"/>
        <end position="48"/>
    </location>
</feature>
<dbReference type="Pfam" id="PF02435">
    <property type="entry name" value="Glyco_hydro_68"/>
    <property type="match status" value="1"/>
</dbReference>
<dbReference type="EMBL" id="BMIN01000010">
    <property type="protein sequence ID" value="GGD15859.1"/>
    <property type="molecule type" value="Genomic_DNA"/>
</dbReference>
<evidence type="ECO:0000256" key="3">
    <source>
        <dbReference type="SAM" id="MobiDB-lite"/>
    </source>
</evidence>
<evidence type="ECO:0000256" key="4">
    <source>
        <dbReference type="SAM" id="SignalP"/>
    </source>
</evidence>
<evidence type="ECO:0000256" key="1">
    <source>
        <dbReference type="ARBA" id="ARBA00006775"/>
    </source>
</evidence>
<dbReference type="Gene3D" id="2.115.10.20">
    <property type="entry name" value="Glycosyl hydrolase domain, family 43"/>
    <property type="match status" value="1"/>
</dbReference>
<organism evidence="5 6">
    <name type="scientific">Pontibacillus salipaludis</name>
    <dbReference type="NCBI Taxonomy" id="1697394"/>
    <lineage>
        <taxon>Bacteria</taxon>
        <taxon>Bacillati</taxon>
        <taxon>Bacillota</taxon>
        <taxon>Bacilli</taxon>
        <taxon>Bacillales</taxon>
        <taxon>Bacillaceae</taxon>
        <taxon>Pontibacillus</taxon>
    </lineage>
</organism>